<dbReference type="AlphaFoldDB" id="A0A6I6A7A9"/>
<evidence type="ECO:0000313" key="2">
    <source>
        <dbReference type="Proteomes" id="UP000427281"/>
    </source>
</evidence>
<keyword evidence="2" id="KW-1185">Reference proteome</keyword>
<name>A0A6I6A7A9_9PLAN</name>
<gene>
    <name evidence="1" type="ORF">F1728_04530</name>
</gene>
<protein>
    <submittedName>
        <fullName evidence="1">Uncharacterized protein</fullName>
    </submittedName>
</protein>
<proteinExistence type="predicted"/>
<dbReference type="Proteomes" id="UP000427281">
    <property type="component" value="Chromosome"/>
</dbReference>
<organism evidence="1 2">
    <name type="scientific">Gimesia benthica</name>
    <dbReference type="NCBI Taxonomy" id="2608982"/>
    <lineage>
        <taxon>Bacteria</taxon>
        <taxon>Pseudomonadati</taxon>
        <taxon>Planctomycetota</taxon>
        <taxon>Planctomycetia</taxon>
        <taxon>Planctomycetales</taxon>
        <taxon>Planctomycetaceae</taxon>
        <taxon>Gimesia</taxon>
    </lineage>
</organism>
<evidence type="ECO:0000313" key="1">
    <source>
        <dbReference type="EMBL" id="QGQ22003.1"/>
    </source>
</evidence>
<sequence length="100" mass="11695">MATRTGRLNKPDRQGQYVRQLGWKRNDSGRKIQHKFRLGSDRREAERRDGLLRQLWEEIEGAATEQEPLWNEFTLDLARAIAKGSAVSGRVRQEYSQRGR</sequence>
<dbReference type="RefSeq" id="WP_155363094.1">
    <property type="nucleotide sequence ID" value="NZ_CP043930.1"/>
</dbReference>
<dbReference type="KEGG" id="gim:F1728_04530"/>
<reference evidence="1 2" key="1">
    <citation type="submission" date="2019-09" db="EMBL/GenBank/DDBJ databases">
        <title>Gimesia benthica sp. nov., a novel bacterium isolated from deep-sea water of the Northwest Indian Ocean.</title>
        <authorList>
            <person name="Dai X."/>
        </authorList>
    </citation>
    <scope>NUCLEOTIDE SEQUENCE [LARGE SCALE GENOMIC DNA]</scope>
    <source>
        <strain evidence="1 2">E7</strain>
    </source>
</reference>
<accession>A0A6I6A7A9</accession>
<dbReference type="EMBL" id="CP043930">
    <property type="protein sequence ID" value="QGQ22003.1"/>
    <property type="molecule type" value="Genomic_DNA"/>
</dbReference>